<feature type="non-terminal residue" evidence="3">
    <location>
        <position position="1"/>
    </location>
</feature>
<keyword evidence="1" id="KW-0472">Membrane</keyword>
<evidence type="ECO:0000256" key="1">
    <source>
        <dbReference type="SAM" id="Phobius"/>
    </source>
</evidence>
<sequence>LAHGDIAKETRLLFVGVALLNSLLNFYGSPDLESFHFQLLFQFSNAFRRTFQSGISARLHLFPSPLRGTCSALSACHSHTEALRRIVSEGSRECHPFVAAFSFSVYSRFAVLERCRPAQFLRHPFPLVPLPESGHVEWICGTILAGS</sequence>
<evidence type="ECO:0000313" key="3">
    <source>
        <dbReference type="EMBL" id="GMT37045.1"/>
    </source>
</evidence>
<reference evidence="3" key="1">
    <citation type="submission" date="2023-10" db="EMBL/GenBank/DDBJ databases">
        <title>Genome assembly of Pristionchus species.</title>
        <authorList>
            <person name="Yoshida K."/>
            <person name="Sommer R.J."/>
        </authorList>
    </citation>
    <scope>NUCLEOTIDE SEQUENCE</scope>
    <source>
        <strain evidence="3">RS5133</strain>
    </source>
</reference>
<accession>A0AAV5X280</accession>
<dbReference type="Proteomes" id="UP001432322">
    <property type="component" value="Unassembled WGS sequence"/>
</dbReference>
<evidence type="ECO:0000313" key="2">
    <source>
        <dbReference type="EMBL" id="GMT20449.1"/>
    </source>
</evidence>
<dbReference type="EMBL" id="BTSY01000025">
    <property type="protein sequence ID" value="GMT37045.1"/>
    <property type="molecule type" value="Genomic_DNA"/>
</dbReference>
<gene>
    <name evidence="2" type="ORF">PFISCL1PPCAC_11746</name>
    <name evidence="3" type="ORF">PFISCL1PPCAC_28342</name>
</gene>
<feature type="non-terminal residue" evidence="3">
    <location>
        <position position="147"/>
    </location>
</feature>
<feature type="transmembrane region" description="Helical" evidence="1">
    <location>
        <begin position="12"/>
        <end position="28"/>
    </location>
</feature>
<evidence type="ECO:0000313" key="4">
    <source>
        <dbReference type="Proteomes" id="UP001432322"/>
    </source>
</evidence>
<protein>
    <submittedName>
        <fullName evidence="3">Uncharacterized protein</fullName>
    </submittedName>
</protein>
<dbReference type="AlphaFoldDB" id="A0AAV5X280"/>
<keyword evidence="1" id="KW-0812">Transmembrane</keyword>
<comment type="caution">
    <text evidence="3">The sequence shown here is derived from an EMBL/GenBank/DDBJ whole genome shotgun (WGS) entry which is preliminary data.</text>
</comment>
<keyword evidence="4" id="KW-1185">Reference proteome</keyword>
<name>A0AAV5X280_9BILA</name>
<keyword evidence="1" id="KW-1133">Transmembrane helix</keyword>
<proteinExistence type="predicted"/>
<dbReference type="EMBL" id="BTSY01000003">
    <property type="protein sequence ID" value="GMT20449.1"/>
    <property type="molecule type" value="Genomic_DNA"/>
</dbReference>
<organism evidence="3 4">
    <name type="scientific">Pristionchus fissidentatus</name>
    <dbReference type="NCBI Taxonomy" id="1538716"/>
    <lineage>
        <taxon>Eukaryota</taxon>
        <taxon>Metazoa</taxon>
        <taxon>Ecdysozoa</taxon>
        <taxon>Nematoda</taxon>
        <taxon>Chromadorea</taxon>
        <taxon>Rhabditida</taxon>
        <taxon>Rhabditina</taxon>
        <taxon>Diplogasteromorpha</taxon>
        <taxon>Diplogasteroidea</taxon>
        <taxon>Neodiplogasteridae</taxon>
        <taxon>Pristionchus</taxon>
    </lineage>
</organism>